<protein>
    <submittedName>
        <fullName evidence="3">Uncharacterized protein</fullName>
    </submittedName>
</protein>
<keyword evidence="4" id="KW-1185">Reference proteome</keyword>
<name>A0A518H2J6_9BACT</name>
<evidence type="ECO:0000256" key="1">
    <source>
        <dbReference type="SAM" id="MobiDB-lite"/>
    </source>
</evidence>
<feature type="chain" id="PRO_5022054601" evidence="2">
    <location>
        <begin position="29"/>
        <end position="862"/>
    </location>
</feature>
<dbReference type="AlphaFoldDB" id="A0A518H2J6"/>
<evidence type="ECO:0000313" key="4">
    <source>
        <dbReference type="Proteomes" id="UP000317835"/>
    </source>
</evidence>
<gene>
    <name evidence="3" type="ORF">ElP_29810</name>
</gene>
<dbReference type="RefSeq" id="WP_145270424.1">
    <property type="nucleotide sequence ID" value="NZ_CP036426.1"/>
</dbReference>
<proteinExistence type="predicted"/>
<feature type="signal peptide" evidence="2">
    <location>
        <begin position="1"/>
        <end position="28"/>
    </location>
</feature>
<evidence type="ECO:0000313" key="3">
    <source>
        <dbReference type="EMBL" id="QDV35079.1"/>
    </source>
</evidence>
<dbReference type="EMBL" id="CP036426">
    <property type="protein sequence ID" value="QDV35079.1"/>
    <property type="molecule type" value="Genomic_DNA"/>
</dbReference>
<evidence type="ECO:0000256" key="2">
    <source>
        <dbReference type="SAM" id="SignalP"/>
    </source>
</evidence>
<accession>A0A518H2J6</accession>
<dbReference type="Proteomes" id="UP000317835">
    <property type="component" value="Chromosome"/>
</dbReference>
<sequence length="862" mass="92837" precursor="true">MRGTPFAGCLAAAALALATAMPAPPTRATDLVTLSPQTWDSYAPVGKEADAIYGDFALRNDRVVAVIARPVRMRNANMTVRDVGGMIIDLARRDSEGGDQLQAFYAASPTNDFQFAGVEVDEPEIFDVERNEPDGTNRARPSMLVRARSITLRLISKPRPDRPTVELRYTLGDDADAVTVETTWTNDTGRDLAIEPADALRAERTFEKAPDGSSSLFWVADAHFGQAYGVLPEGVEVSSKSDARYSYLDYPIGGSDEVVLGPGESTSLSRRLVPAADLFEVRAVAAEAQGVEQSEGSLVVRDESGAPVEGADVLLRVDGELYARGRTDAEGRLSGRLPAGMEGEPEVVAPWGDSTTEFEPLDGEPGTYVATLPQPGYVVAEISGEDGGPIPCKVQFKGKNGTESPDFGPDSGEVAVGNLYYSHDGRFRQALAPGQYDVIISYGPEYDAVFTELAVDRGAEAGLTATLVRTVDTTGWVSSDFHSHSTPSGDNTASQLGRVLNLLCEHVEFAPCTEHNRLSTYVPHLRALGVERLMATCTGLELTNRPLPLNHQNAFPLALREHTQDGGAPTIDDDPETQIERLALWDGHSDKLVQVNHPDLGHMFFDRNGDGQQDQGFRGMFGHMDVIEVHPLHTIFEPASIDRDGRSYNNTIVNWMQLLNQGHRIPGVVNTDAHYNLHGSGWLRNDLKSPTDDPSEIDVMDVVHAAEAGQVVMTSGPFLEVVARSDGAEAIPGGDLELAGGSATLRVKVQCPNWFDVDRVQVFLNGKPSEDLDFTRESTPDAFSSEGAVRFDREIPLTLDEDTHVIVATIGEGSSLGPVFGEGGHADDKPVAVSNPIFIDADGDGFEPNGDTLGAPLPTKEN</sequence>
<feature type="region of interest" description="Disordered" evidence="1">
    <location>
        <begin position="839"/>
        <end position="862"/>
    </location>
</feature>
<dbReference type="InterPro" id="IPR016195">
    <property type="entry name" value="Pol/histidinol_Pase-like"/>
</dbReference>
<dbReference type="KEGG" id="tpla:ElP_29810"/>
<keyword evidence="2" id="KW-0732">Signal</keyword>
<reference evidence="3 4" key="1">
    <citation type="submission" date="2019-02" db="EMBL/GenBank/DDBJ databases">
        <title>Deep-cultivation of Planctomycetes and their phenomic and genomic characterization uncovers novel biology.</title>
        <authorList>
            <person name="Wiegand S."/>
            <person name="Jogler M."/>
            <person name="Boedeker C."/>
            <person name="Pinto D."/>
            <person name="Vollmers J."/>
            <person name="Rivas-Marin E."/>
            <person name="Kohn T."/>
            <person name="Peeters S.H."/>
            <person name="Heuer A."/>
            <person name="Rast P."/>
            <person name="Oberbeckmann S."/>
            <person name="Bunk B."/>
            <person name="Jeske O."/>
            <person name="Meyerdierks A."/>
            <person name="Storesund J.E."/>
            <person name="Kallscheuer N."/>
            <person name="Luecker S."/>
            <person name="Lage O.M."/>
            <person name="Pohl T."/>
            <person name="Merkel B.J."/>
            <person name="Hornburger P."/>
            <person name="Mueller R.-W."/>
            <person name="Bruemmer F."/>
            <person name="Labrenz M."/>
            <person name="Spormann A.M."/>
            <person name="Op den Camp H."/>
            <person name="Overmann J."/>
            <person name="Amann R."/>
            <person name="Jetten M.S.M."/>
            <person name="Mascher T."/>
            <person name="Medema M.H."/>
            <person name="Devos D.P."/>
            <person name="Kaster A.-K."/>
            <person name="Ovreas L."/>
            <person name="Rohde M."/>
            <person name="Galperin M.Y."/>
            <person name="Jogler C."/>
        </authorList>
    </citation>
    <scope>NUCLEOTIDE SEQUENCE [LARGE SCALE GENOMIC DNA]</scope>
    <source>
        <strain evidence="3 4">ElP</strain>
    </source>
</reference>
<dbReference type="OrthoDB" id="223284at2"/>
<dbReference type="NCBIfam" id="NF038032">
    <property type="entry name" value="CehA_McbA_metalo"/>
    <property type="match status" value="1"/>
</dbReference>
<organism evidence="3 4">
    <name type="scientific">Tautonia plasticadhaerens</name>
    <dbReference type="NCBI Taxonomy" id="2527974"/>
    <lineage>
        <taxon>Bacteria</taxon>
        <taxon>Pseudomonadati</taxon>
        <taxon>Planctomycetota</taxon>
        <taxon>Planctomycetia</taxon>
        <taxon>Isosphaerales</taxon>
        <taxon>Isosphaeraceae</taxon>
        <taxon>Tautonia</taxon>
    </lineage>
</organism>
<dbReference type="Gene3D" id="3.20.20.140">
    <property type="entry name" value="Metal-dependent hydrolases"/>
    <property type="match status" value="1"/>
</dbReference>
<dbReference type="SUPFAM" id="SSF89550">
    <property type="entry name" value="PHP domain-like"/>
    <property type="match status" value="1"/>
</dbReference>